<dbReference type="GO" id="GO:0036402">
    <property type="term" value="F:proteasome-activating activity"/>
    <property type="evidence" value="ECO:0007669"/>
    <property type="project" value="UniProtKB-UniRule"/>
</dbReference>
<dbReference type="NCBIfam" id="TIGR00390">
    <property type="entry name" value="hslU"/>
    <property type="match status" value="1"/>
</dbReference>
<dbReference type="GO" id="GO:0005524">
    <property type="term" value="F:ATP binding"/>
    <property type="evidence" value="ECO:0007669"/>
    <property type="project" value="UniProtKB-UniRule"/>
</dbReference>
<feature type="binding site" evidence="7">
    <location>
        <begin position="83"/>
        <end position="88"/>
    </location>
    <ligand>
        <name>ATP</name>
        <dbReference type="ChEBI" id="CHEBI:30616"/>
    </ligand>
</feature>
<feature type="binding site" evidence="7">
    <location>
        <position position="372"/>
    </location>
    <ligand>
        <name>ATP</name>
        <dbReference type="ChEBI" id="CHEBI:30616"/>
    </ligand>
</feature>
<feature type="binding site" evidence="7">
    <location>
        <position position="41"/>
    </location>
    <ligand>
        <name>ATP</name>
        <dbReference type="ChEBI" id="CHEBI:30616"/>
    </ligand>
</feature>
<keyword evidence="11" id="KW-0378">Hydrolase</keyword>
<keyword evidence="4 7" id="KW-0547">Nucleotide-binding</keyword>
<dbReference type="InterPro" id="IPR003593">
    <property type="entry name" value="AAA+_ATPase"/>
</dbReference>
<dbReference type="Gene3D" id="1.10.8.10">
    <property type="entry name" value="DNA helicase RuvA subunit, C-terminal domain"/>
    <property type="match status" value="1"/>
</dbReference>
<feature type="region of interest" description="Disordered" evidence="8">
    <location>
        <begin position="158"/>
        <end position="215"/>
    </location>
</feature>
<reference evidence="11 12" key="1">
    <citation type="journal article" date="2018" name="Front. Microbiol.">
        <title>Hydrolytic Capabilities as a Key to Environmental Success: Chitinolytic and Cellulolytic Acidobacteria From Acidic Sub-arctic Soils and Boreal Peatlands.</title>
        <authorList>
            <person name="Belova S.E."/>
            <person name="Ravin N.V."/>
            <person name="Pankratov T.A."/>
            <person name="Rakitin A.L."/>
            <person name="Ivanova A.A."/>
            <person name="Beletsky A.V."/>
            <person name="Mardanov A.V."/>
            <person name="Sinninghe Damste J.S."/>
            <person name="Dedysh S.N."/>
        </authorList>
    </citation>
    <scope>NUCLEOTIDE SEQUENCE [LARGE SCALE GENOMIC DNA]</scope>
    <source>
        <strain evidence="11 12">SBC82</strain>
    </source>
</reference>
<evidence type="ECO:0000313" key="12">
    <source>
        <dbReference type="Proteomes" id="UP000253606"/>
    </source>
</evidence>
<dbReference type="FunFam" id="3.40.50.300:FF:000213">
    <property type="entry name" value="ATP-dependent protease ATPase subunit HslU"/>
    <property type="match status" value="1"/>
</dbReference>
<comment type="function">
    <text evidence="7">ATPase subunit of a proteasome-like degradation complex; this subunit has chaperone activity. The binding of ATP and its subsequent hydrolysis by HslU are essential for unfolding of protein substrates subsequently hydrolyzed by HslV. HslU recognizes the N-terminal part of its protein substrates and unfolds these before they are guided to HslV for hydrolysis.</text>
</comment>
<organism evidence="11 12">
    <name type="scientific">Acidisarcina polymorpha</name>
    <dbReference type="NCBI Taxonomy" id="2211140"/>
    <lineage>
        <taxon>Bacteria</taxon>
        <taxon>Pseudomonadati</taxon>
        <taxon>Acidobacteriota</taxon>
        <taxon>Terriglobia</taxon>
        <taxon>Terriglobales</taxon>
        <taxon>Acidobacteriaceae</taxon>
        <taxon>Acidisarcina</taxon>
    </lineage>
</organism>
<dbReference type="GO" id="GO:0008233">
    <property type="term" value="F:peptidase activity"/>
    <property type="evidence" value="ECO:0007669"/>
    <property type="project" value="UniProtKB-KW"/>
</dbReference>
<comment type="subunit">
    <text evidence="7">A double ring-shaped homohexamer of HslV is capped on each side by a ring-shaped HslU homohexamer. The assembly of the HslU/HslV complex is dependent on binding of ATP.</text>
</comment>
<dbReference type="SMART" id="SM01086">
    <property type="entry name" value="ClpB_D2-small"/>
    <property type="match status" value="1"/>
</dbReference>
<feature type="compositionally biased region" description="Polar residues" evidence="8">
    <location>
        <begin position="190"/>
        <end position="200"/>
    </location>
</feature>
<evidence type="ECO:0000259" key="9">
    <source>
        <dbReference type="SMART" id="SM00382"/>
    </source>
</evidence>
<dbReference type="AlphaFoldDB" id="A0A2Z5FUS8"/>
<dbReference type="Gene3D" id="3.40.50.300">
    <property type="entry name" value="P-loop containing nucleotide triphosphate hydrolases"/>
    <property type="match status" value="2"/>
</dbReference>
<feature type="compositionally biased region" description="Pro residues" evidence="8">
    <location>
        <begin position="159"/>
        <end position="174"/>
    </location>
</feature>
<evidence type="ECO:0000256" key="1">
    <source>
        <dbReference type="ARBA" id="ARBA00004496"/>
    </source>
</evidence>
<dbReference type="InterPro" id="IPR004491">
    <property type="entry name" value="HslU"/>
</dbReference>
<dbReference type="KEGG" id="abas:ACPOL_1280"/>
<evidence type="ECO:0000256" key="2">
    <source>
        <dbReference type="ARBA" id="ARBA00009771"/>
    </source>
</evidence>
<dbReference type="GO" id="GO:0043335">
    <property type="term" value="P:protein unfolding"/>
    <property type="evidence" value="ECO:0007669"/>
    <property type="project" value="UniProtKB-UniRule"/>
</dbReference>
<feature type="binding site" evidence="7">
    <location>
        <position position="307"/>
    </location>
    <ligand>
        <name>ATP</name>
        <dbReference type="ChEBI" id="CHEBI:30616"/>
    </ligand>
</feature>
<comment type="subcellular location">
    <subcellularLocation>
        <location evidence="1 7">Cytoplasm</location>
    </subcellularLocation>
</comment>
<keyword evidence="6 7" id="KW-0143">Chaperone</keyword>
<keyword evidence="5 7" id="KW-0067">ATP-binding</keyword>
<dbReference type="InterPro" id="IPR019489">
    <property type="entry name" value="Clp_ATPase_C"/>
</dbReference>
<feature type="binding site" evidence="7">
    <location>
        <position position="444"/>
    </location>
    <ligand>
        <name>ATP</name>
        <dbReference type="ChEBI" id="CHEBI:30616"/>
    </ligand>
</feature>
<dbReference type="SMART" id="SM00382">
    <property type="entry name" value="AAA"/>
    <property type="match status" value="1"/>
</dbReference>
<dbReference type="Pfam" id="PF00004">
    <property type="entry name" value="AAA"/>
    <property type="match status" value="1"/>
</dbReference>
<evidence type="ECO:0000256" key="8">
    <source>
        <dbReference type="SAM" id="MobiDB-lite"/>
    </source>
</evidence>
<evidence type="ECO:0000256" key="7">
    <source>
        <dbReference type="HAMAP-Rule" id="MF_00249"/>
    </source>
</evidence>
<keyword evidence="12" id="KW-1185">Reference proteome</keyword>
<dbReference type="HAMAP" id="MF_00249">
    <property type="entry name" value="HslU"/>
    <property type="match status" value="1"/>
</dbReference>
<dbReference type="CDD" id="cd19498">
    <property type="entry name" value="RecA-like_HslU"/>
    <property type="match status" value="1"/>
</dbReference>
<dbReference type="InterPro" id="IPR027417">
    <property type="entry name" value="P-loop_NTPase"/>
</dbReference>
<dbReference type="SUPFAM" id="SSF52540">
    <property type="entry name" value="P-loop containing nucleoside triphosphate hydrolases"/>
    <property type="match status" value="1"/>
</dbReference>
<evidence type="ECO:0000256" key="4">
    <source>
        <dbReference type="ARBA" id="ARBA00022741"/>
    </source>
</evidence>
<accession>A0A2Z5FUS8</accession>
<name>A0A2Z5FUS8_9BACT</name>
<dbReference type="InterPro" id="IPR003959">
    <property type="entry name" value="ATPase_AAA_core"/>
</dbReference>
<dbReference type="Pfam" id="PF07724">
    <property type="entry name" value="AAA_2"/>
    <property type="match status" value="1"/>
</dbReference>
<keyword evidence="3 7" id="KW-0963">Cytoplasm</keyword>
<proteinExistence type="inferred from homology"/>
<evidence type="ECO:0000256" key="6">
    <source>
        <dbReference type="ARBA" id="ARBA00023186"/>
    </source>
</evidence>
<feature type="compositionally biased region" description="Basic and acidic residues" evidence="8">
    <location>
        <begin position="201"/>
        <end position="215"/>
    </location>
</feature>
<dbReference type="NCBIfam" id="NF003544">
    <property type="entry name" value="PRK05201.1"/>
    <property type="match status" value="1"/>
</dbReference>
<protein>
    <recommendedName>
        <fullName evidence="7">ATP-dependent protease ATPase subunit HslU</fullName>
    </recommendedName>
    <alternativeName>
        <fullName evidence="7">Unfoldase HslU</fullName>
    </alternativeName>
</protein>
<dbReference type="GO" id="GO:0016887">
    <property type="term" value="F:ATP hydrolysis activity"/>
    <property type="evidence" value="ECO:0007669"/>
    <property type="project" value="InterPro"/>
</dbReference>
<feature type="domain" description="AAA+ ATPase" evidence="9">
    <location>
        <begin position="72"/>
        <end position="383"/>
    </location>
</feature>
<evidence type="ECO:0000313" key="11">
    <source>
        <dbReference type="EMBL" id="AXC10628.1"/>
    </source>
</evidence>
<dbReference type="Gene3D" id="1.10.8.60">
    <property type="match status" value="1"/>
</dbReference>
<evidence type="ECO:0000259" key="10">
    <source>
        <dbReference type="SMART" id="SM01086"/>
    </source>
</evidence>
<feature type="domain" description="Clp ATPase C-terminal" evidence="10">
    <location>
        <begin position="386"/>
        <end position="489"/>
    </location>
</feature>
<keyword evidence="11" id="KW-0645">Protease</keyword>
<dbReference type="Proteomes" id="UP000253606">
    <property type="component" value="Chromosome"/>
</dbReference>
<gene>
    <name evidence="7" type="primary">hslU</name>
    <name evidence="11" type="ORF">ACPOL_1280</name>
</gene>
<evidence type="ECO:0000256" key="3">
    <source>
        <dbReference type="ARBA" id="ARBA00022490"/>
    </source>
</evidence>
<dbReference type="InterPro" id="IPR050052">
    <property type="entry name" value="ATP-dep_Clp_protease_ClpX"/>
</dbReference>
<dbReference type="EMBL" id="CP030840">
    <property type="protein sequence ID" value="AXC10628.1"/>
    <property type="molecule type" value="Genomic_DNA"/>
</dbReference>
<dbReference type="GO" id="GO:0009376">
    <property type="term" value="C:HslUV protease complex"/>
    <property type="evidence" value="ECO:0007669"/>
    <property type="project" value="UniProtKB-UniRule"/>
</dbReference>
<dbReference type="FunFam" id="3.40.50.300:FF:000220">
    <property type="entry name" value="ATP-dependent protease ATPase subunit HslU"/>
    <property type="match status" value="1"/>
</dbReference>
<dbReference type="PANTHER" id="PTHR48102:SF3">
    <property type="entry name" value="ATP-DEPENDENT PROTEASE ATPASE SUBUNIT HSLU"/>
    <property type="match status" value="1"/>
</dbReference>
<evidence type="ECO:0000256" key="5">
    <source>
        <dbReference type="ARBA" id="ARBA00022840"/>
    </source>
</evidence>
<sequence length="531" mass="59259">MEQQRIGYMAIYLPGAAEDQELALDDLTPREIVAELDKYVVGQHAAKRAVAIALRNRMRRQKLSPELADEIMPKNIIMIGPTGVGKTEIARRLAKLTNSPFLKVEASKFTEVGYVGRDVESIVRDLVEIAIDMVREEKLEEVEDKAEMNAEERLLDLLLPPPSPASTANPPAPSTPGGVSADAPSHESDGTLSFPNPSNESHNRTREKLRQQFREGKLDERTVEIDVRERNSPSFEIISNQGVEEMDINLKDILPNLFGQRTKKRKMKVAEAFEYLVQEEEGRLIDMDQVTRVAVERVENSGIVFLDEIDKIAGREGGHGPDVSREGVQRDILPIVEGTTVNTRYGMVRTDHILFIAAGAFHVSKPSDLIPELQGRFPIRVELQSLTVEDFVRILTEPKSSLTKQYAALLDTEGLKLEFTPESLKEMAHFAFRVNETTENIGARRLHTIMEKVLDEISFLAPDLTKARKGESGNLIDVAASAQESGASFPLPVIERQTSSGLETVVVIDPEYVRHMVASIVKDHDLARYIL</sequence>
<dbReference type="PANTHER" id="PTHR48102">
    <property type="entry name" value="ATP-DEPENDENT CLP PROTEASE ATP-BINDING SUBUNIT CLPX-LIKE, MITOCHONDRIAL-RELATED"/>
    <property type="match status" value="1"/>
</dbReference>
<comment type="similarity">
    <text evidence="2 7">Belongs to the ClpX chaperone family. HslU subfamily.</text>
</comment>